<sequence>FLFAFLLAFASCPPSAAIKCYSQQEQERGGIYPFTRSEVQCGPEIKQCMKMFGERTIFGHYSVSYCASQEHCPFEDDCRNVTIHGESCNLCCCRGDLCNPAAAPTFLLSIAIVSTVIAARL</sequence>
<evidence type="ECO:0000313" key="2">
    <source>
        <dbReference type="Proteomes" id="UP000005239"/>
    </source>
</evidence>
<accession>A0A2A6B861</accession>
<reference evidence="2" key="1">
    <citation type="journal article" date="2008" name="Nat. Genet.">
        <title>The Pristionchus pacificus genome provides a unique perspective on nematode lifestyle and parasitism.</title>
        <authorList>
            <person name="Dieterich C."/>
            <person name="Clifton S.W."/>
            <person name="Schuster L.N."/>
            <person name="Chinwalla A."/>
            <person name="Delehaunty K."/>
            <person name="Dinkelacker I."/>
            <person name="Fulton L."/>
            <person name="Fulton R."/>
            <person name="Godfrey J."/>
            <person name="Minx P."/>
            <person name="Mitreva M."/>
            <person name="Roeseler W."/>
            <person name="Tian H."/>
            <person name="Witte H."/>
            <person name="Yang S.P."/>
            <person name="Wilson R.K."/>
            <person name="Sommer R.J."/>
        </authorList>
    </citation>
    <scope>NUCLEOTIDE SEQUENCE [LARGE SCALE GENOMIC DNA]</scope>
    <source>
        <strain evidence="2">PS312</strain>
    </source>
</reference>
<dbReference type="SUPFAM" id="SSF57302">
    <property type="entry name" value="Snake toxin-like"/>
    <property type="match status" value="1"/>
</dbReference>
<evidence type="ECO:0000313" key="1">
    <source>
        <dbReference type="EnsemblMetazoa" id="PPA07379.1"/>
    </source>
</evidence>
<reference evidence="1" key="2">
    <citation type="submission" date="2022-06" db="UniProtKB">
        <authorList>
            <consortium name="EnsemblMetazoa"/>
        </authorList>
    </citation>
    <scope>IDENTIFICATION</scope>
    <source>
        <strain evidence="1">PS312</strain>
    </source>
</reference>
<gene>
    <name evidence="1" type="primary">WBGene00096933</name>
</gene>
<dbReference type="Gene3D" id="2.10.60.10">
    <property type="entry name" value="CD59"/>
    <property type="match status" value="1"/>
</dbReference>
<dbReference type="PANTHER" id="PTHR34721">
    <property type="entry name" value="PROTEIN CBG09734"/>
    <property type="match status" value="1"/>
</dbReference>
<dbReference type="AlphaFoldDB" id="A0A2A6B861"/>
<proteinExistence type="predicted"/>
<accession>A0A8R1Y8P9</accession>
<organism evidence="1 2">
    <name type="scientific">Pristionchus pacificus</name>
    <name type="common">Parasitic nematode worm</name>
    <dbReference type="NCBI Taxonomy" id="54126"/>
    <lineage>
        <taxon>Eukaryota</taxon>
        <taxon>Metazoa</taxon>
        <taxon>Ecdysozoa</taxon>
        <taxon>Nematoda</taxon>
        <taxon>Chromadorea</taxon>
        <taxon>Rhabditida</taxon>
        <taxon>Rhabditina</taxon>
        <taxon>Diplogasteromorpha</taxon>
        <taxon>Diplogasteroidea</taxon>
        <taxon>Neodiplogasteridae</taxon>
        <taxon>Pristionchus</taxon>
    </lineage>
</organism>
<dbReference type="Proteomes" id="UP000005239">
    <property type="component" value="Unassembled WGS sequence"/>
</dbReference>
<dbReference type="PANTHER" id="PTHR34721:SF3">
    <property type="entry name" value="ACTIVIN_RECP DOMAIN-CONTAINING PROTEIN-RELATED"/>
    <property type="match status" value="1"/>
</dbReference>
<dbReference type="InterPro" id="IPR045860">
    <property type="entry name" value="Snake_toxin-like_sf"/>
</dbReference>
<dbReference type="EnsemblMetazoa" id="PPA07379.1">
    <property type="protein sequence ID" value="PPA07379.1"/>
    <property type="gene ID" value="WBGene00096933"/>
</dbReference>
<keyword evidence="2" id="KW-1185">Reference proteome</keyword>
<protein>
    <submittedName>
        <fullName evidence="1">Uncharacterized protein</fullName>
    </submittedName>
</protein>
<dbReference type="CDD" id="cd00117">
    <property type="entry name" value="TFP"/>
    <property type="match status" value="1"/>
</dbReference>
<name>A0A2A6B861_PRIPA</name>